<dbReference type="AlphaFoldDB" id="A0A3L6SVP7"/>
<dbReference type="EMBL" id="PQIB02000003">
    <property type="protein sequence ID" value="RLN27806.1"/>
    <property type="molecule type" value="Genomic_DNA"/>
</dbReference>
<name>A0A3L6SVP7_PANMI</name>
<evidence type="ECO:0000313" key="3">
    <source>
        <dbReference type="Proteomes" id="UP000275267"/>
    </source>
</evidence>
<comment type="caution">
    <text evidence="2">The sequence shown here is derived from an EMBL/GenBank/DDBJ whole genome shotgun (WGS) entry which is preliminary data.</text>
</comment>
<sequence length="67" mass="7104">MSTTVGGAGSGADSRGEKSEKRRPGHKPLPVAMAWPAIAAAASFTASPRDHWPQTSPHLFLYPNTFV</sequence>
<organism evidence="2 3">
    <name type="scientific">Panicum miliaceum</name>
    <name type="common">Proso millet</name>
    <name type="synonym">Broomcorn millet</name>
    <dbReference type="NCBI Taxonomy" id="4540"/>
    <lineage>
        <taxon>Eukaryota</taxon>
        <taxon>Viridiplantae</taxon>
        <taxon>Streptophyta</taxon>
        <taxon>Embryophyta</taxon>
        <taxon>Tracheophyta</taxon>
        <taxon>Spermatophyta</taxon>
        <taxon>Magnoliopsida</taxon>
        <taxon>Liliopsida</taxon>
        <taxon>Poales</taxon>
        <taxon>Poaceae</taxon>
        <taxon>PACMAD clade</taxon>
        <taxon>Panicoideae</taxon>
        <taxon>Panicodae</taxon>
        <taxon>Paniceae</taxon>
        <taxon>Panicinae</taxon>
        <taxon>Panicum</taxon>
        <taxon>Panicum sect. Panicum</taxon>
    </lineage>
</organism>
<feature type="region of interest" description="Disordered" evidence="1">
    <location>
        <begin position="1"/>
        <end position="29"/>
    </location>
</feature>
<evidence type="ECO:0000313" key="2">
    <source>
        <dbReference type="EMBL" id="RLN27806.1"/>
    </source>
</evidence>
<accession>A0A3L6SVP7</accession>
<gene>
    <name evidence="2" type="ORF">C2845_PM05G34930</name>
</gene>
<reference evidence="3" key="1">
    <citation type="journal article" date="2019" name="Nat. Commun.">
        <title>The genome of broomcorn millet.</title>
        <authorList>
            <person name="Zou C."/>
            <person name="Miki D."/>
            <person name="Li D."/>
            <person name="Tang Q."/>
            <person name="Xiao L."/>
            <person name="Rajput S."/>
            <person name="Deng P."/>
            <person name="Jia W."/>
            <person name="Huang R."/>
            <person name="Zhang M."/>
            <person name="Sun Y."/>
            <person name="Hu J."/>
            <person name="Fu X."/>
            <person name="Schnable P.S."/>
            <person name="Li F."/>
            <person name="Zhang H."/>
            <person name="Feng B."/>
            <person name="Zhu X."/>
            <person name="Liu R."/>
            <person name="Schnable J.C."/>
            <person name="Zhu J.-K."/>
            <person name="Zhang H."/>
        </authorList>
    </citation>
    <scope>NUCLEOTIDE SEQUENCE [LARGE SCALE GENOMIC DNA]</scope>
</reference>
<proteinExistence type="predicted"/>
<evidence type="ECO:0000256" key="1">
    <source>
        <dbReference type="SAM" id="MobiDB-lite"/>
    </source>
</evidence>
<keyword evidence="3" id="KW-1185">Reference proteome</keyword>
<dbReference type="Proteomes" id="UP000275267">
    <property type="component" value="Unassembled WGS sequence"/>
</dbReference>
<protein>
    <submittedName>
        <fullName evidence="2">Uncharacterized protein</fullName>
    </submittedName>
</protein>
<feature type="compositionally biased region" description="Gly residues" evidence="1">
    <location>
        <begin position="1"/>
        <end position="10"/>
    </location>
</feature>